<dbReference type="CDD" id="cd13120">
    <property type="entry name" value="BF2867_like_N"/>
    <property type="match status" value="1"/>
</dbReference>
<dbReference type="Gene3D" id="2.60.40.2620">
    <property type="entry name" value="Fimbrillin-like"/>
    <property type="match status" value="1"/>
</dbReference>
<reference evidence="1" key="2">
    <citation type="submission" date="2021-04" db="EMBL/GenBank/DDBJ databases">
        <authorList>
            <person name="Gilroy R."/>
        </authorList>
    </citation>
    <scope>NUCLEOTIDE SEQUENCE</scope>
    <source>
        <strain evidence="1">ChiBcec15-1070</strain>
    </source>
</reference>
<dbReference type="PROSITE" id="PS51257">
    <property type="entry name" value="PROKAR_LIPOPROTEIN"/>
    <property type="match status" value="1"/>
</dbReference>
<organism evidence="1 2">
    <name type="scientific">Candidatus Rikenella faecigallinarum</name>
    <dbReference type="NCBI Taxonomy" id="2838745"/>
    <lineage>
        <taxon>Bacteria</taxon>
        <taxon>Pseudomonadati</taxon>
        <taxon>Bacteroidota</taxon>
        <taxon>Bacteroidia</taxon>
        <taxon>Bacteroidales</taxon>
        <taxon>Rikenellaceae</taxon>
        <taxon>Rikenella</taxon>
    </lineage>
</organism>
<dbReference type="AlphaFoldDB" id="A0A9D1QEB8"/>
<evidence type="ECO:0000313" key="2">
    <source>
        <dbReference type="Proteomes" id="UP000823926"/>
    </source>
</evidence>
<sequence>MKKSFLLAAAALVAFSCSKREMGYDPYEADPNEVKFSSGSVGVTPDSKVTTDPVKGSIFEVNDEVAIYAVMDGKKIDEDEAFPTNTSVQYKNKLFKVTSVAEADPYKATFEATDEDNKIYYLPGGQAYNYYAYFPTSTISGKLMNTSSFTFEETGNNFAKQTGLFSQDNSSLAVTKATDYPGPMMYAYYDTADKAPASGSLGTPVDLSFKYANAKLSLTIKMDKNAGIVDDITAIELFASEGLYQGYTFDLTQADEAMPAVVKQGAATKLDGTGSGSTAMSYQFQNLIKTKGGAGVQTSESYVTGYLIPATGIEDAKIRITKGSGTQAEVFTARLDKSATGENVLPDGQNYLPSIEAGKE</sequence>
<name>A0A9D1QEB8_9BACT</name>
<dbReference type="EMBL" id="DXHL01000020">
    <property type="protein sequence ID" value="HIW10632.1"/>
    <property type="molecule type" value="Genomic_DNA"/>
</dbReference>
<dbReference type="Proteomes" id="UP000823926">
    <property type="component" value="Unassembled WGS sequence"/>
</dbReference>
<evidence type="ECO:0000313" key="1">
    <source>
        <dbReference type="EMBL" id="HIW10632.1"/>
    </source>
</evidence>
<reference evidence="1" key="1">
    <citation type="journal article" date="2021" name="PeerJ">
        <title>Extensive microbial diversity within the chicken gut microbiome revealed by metagenomics and culture.</title>
        <authorList>
            <person name="Gilroy R."/>
            <person name="Ravi A."/>
            <person name="Getino M."/>
            <person name="Pursley I."/>
            <person name="Horton D.L."/>
            <person name="Alikhan N.F."/>
            <person name="Baker D."/>
            <person name="Gharbi K."/>
            <person name="Hall N."/>
            <person name="Watson M."/>
            <person name="Adriaenssens E.M."/>
            <person name="Foster-Nyarko E."/>
            <person name="Jarju S."/>
            <person name="Secka A."/>
            <person name="Antonio M."/>
            <person name="Oren A."/>
            <person name="Chaudhuri R.R."/>
            <person name="La Ragione R."/>
            <person name="Hildebrand F."/>
            <person name="Pallen M.J."/>
        </authorList>
    </citation>
    <scope>NUCLEOTIDE SEQUENCE</scope>
    <source>
        <strain evidence="1">ChiBcec15-1070</strain>
    </source>
</reference>
<feature type="non-terminal residue" evidence="1">
    <location>
        <position position="360"/>
    </location>
</feature>
<accession>A0A9D1QEB8</accession>
<protein>
    <submittedName>
        <fullName evidence="1">Fimbrillin family protein</fullName>
    </submittedName>
</protein>
<proteinExistence type="predicted"/>
<comment type="caution">
    <text evidence="1">The sequence shown here is derived from an EMBL/GenBank/DDBJ whole genome shotgun (WGS) entry which is preliminary data.</text>
</comment>
<dbReference type="InterPro" id="IPR042278">
    <property type="entry name" value="Mfa-like_1_N"/>
</dbReference>
<gene>
    <name evidence="1" type="ORF">H9888_03925</name>
</gene>